<dbReference type="EMBL" id="KZ303846">
    <property type="protein sequence ID" value="PHZ14265.1"/>
    <property type="molecule type" value="Genomic_DNA"/>
</dbReference>
<proteinExistence type="predicted"/>
<sequence>MDKEWPRCHALDWIDEKQEISSLSNPSWESCCKRGLAQLQLLPDPPQYLKGLLERTDTQSCHFKDNLCLYFIGLRYCFA</sequence>
<organism evidence="1 2">
    <name type="scientific">Rhizopus microsporus ATCC 52813</name>
    <dbReference type="NCBI Taxonomy" id="1340429"/>
    <lineage>
        <taxon>Eukaryota</taxon>
        <taxon>Fungi</taxon>
        <taxon>Fungi incertae sedis</taxon>
        <taxon>Mucoromycota</taxon>
        <taxon>Mucoromycotina</taxon>
        <taxon>Mucoromycetes</taxon>
        <taxon>Mucorales</taxon>
        <taxon>Mucorineae</taxon>
        <taxon>Rhizopodaceae</taxon>
        <taxon>Rhizopus</taxon>
    </lineage>
</organism>
<gene>
    <name evidence="1" type="ORF">RHIMIDRAFT_278646</name>
</gene>
<reference evidence="1 2" key="1">
    <citation type="journal article" date="2016" name="Proc. Natl. Acad. Sci. U.S.A.">
        <title>Lipid metabolic changes in an early divergent fungus govern the establishment of a mutualistic symbiosis with endobacteria.</title>
        <authorList>
            <person name="Lastovetsky O.A."/>
            <person name="Gaspar M.L."/>
            <person name="Mondo S.J."/>
            <person name="LaButti K.M."/>
            <person name="Sandor L."/>
            <person name="Grigoriev I.V."/>
            <person name="Henry S.A."/>
            <person name="Pawlowska T.E."/>
        </authorList>
    </citation>
    <scope>NUCLEOTIDE SEQUENCE [LARGE SCALE GENOMIC DNA]</scope>
    <source>
        <strain evidence="1 2">ATCC 52813</strain>
    </source>
</reference>
<accession>A0A2G4SZR2</accession>
<dbReference type="RefSeq" id="XP_023467973.1">
    <property type="nucleotide sequence ID" value="XM_023612770.1"/>
</dbReference>
<dbReference type="GeneID" id="35443759"/>
<keyword evidence="2" id="KW-1185">Reference proteome</keyword>
<name>A0A2G4SZR2_RHIZD</name>
<dbReference type="Proteomes" id="UP000242254">
    <property type="component" value="Unassembled WGS sequence"/>
</dbReference>
<evidence type="ECO:0000313" key="2">
    <source>
        <dbReference type="Proteomes" id="UP000242254"/>
    </source>
</evidence>
<dbReference type="AlphaFoldDB" id="A0A2G4SZR2"/>
<evidence type="ECO:0000313" key="1">
    <source>
        <dbReference type="EMBL" id="PHZ14265.1"/>
    </source>
</evidence>
<protein>
    <submittedName>
        <fullName evidence="1">Uncharacterized protein</fullName>
    </submittedName>
</protein>